<reference evidence="1" key="2">
    <citation type="journal article" date="2015" name="Data Brief">
        <title>Shoot transcriptome of the giant reed, Arundo donax.</title>
        <authorList>
            <person name="Barrero R.A."/>
            <person name="Guerrero F.D."/>
            <person name="Moolhuijzen P."/>
            <person name="Goolsby J.A."/>
            <person name="Tidwell J."/>
            <person name="Bellgard S.E."/>
            <person name="Bellgard M.I."/>
        </authorList>
    </citation>
    <scope>NUCLEOTIDE SEQUENCE</scope>
    <source>
        <tissue evidence="1">Shoot tissue taken approximately 20 cm above the soil surface</tissue>
    </source>
</reference>
<accession>A0A0A9AHI0</accession>
<protein>
    <submittedName>
        <fullName evidence="1">Uncharacterized protein</fullName>
    </submittedName>
</protein>
<proteinExistence type="predicted"/>
<name>A0A0A9AHI0_ARUDO</name>
<evidence type="ECO:0000313" key="1">
    <source>
        <dbReference type="EMBL" id="JAD49343.1"/>
    </source>
</evidence>
<reference evidence="1" key="1">
    <citation type="submission" date="2014-09" db="EMBL/GenBank/DDBJ databases">
        <authorList>
            <person name="Magalhaes I.L.F."/>
            <person name="Oliveira U."/>
            <person name="Santos F.R."/>
            <person name="Vidigal T.H.D.A."/>
            <person name="Brescovit A.D."/>
            <person name="Santos A.J."/>
        </authorList>
    </citation>
    <scope>NUCLEOTIDE SEQUENCE</scope>
    <source>
        <tissue evidence="1">Shoot tissue taken approximately 20 cm above the soil surface</tissue>
    </source>
</reference>
<organism evidence="1">
    <name type="scientific">Arundo donax</name>
    <name type="common">Giant reed</name>
    <name type="synonym">Donax arundinaceus</name>
    <dbReference type="NCBI Taxonomy" id="35708"/>
    <lineage>
        <taxon>Eukaryota</taxon>
        <taxon>Viridiplantae</taxon>
        <taxon>Streptophyta</taxon>
        <taxon>Embryophyta</taxon>
        <taxon>Tracheophyta</taxon>
        <taxon>Spermatophyta</taxon>
        <taxon>Magnoliopsida</taxon>
        <taxon>Liliopsida</taxon>
        <taxon>Poales</taxon>
        <taxon>Poaceae</taxon>
        <taxon>PACMAD clade</taxon>
        <taxon>Arundinoideae</taxon>
        <taxon>Arundineae</taxon>
        <taxon>Arundo</taxon>
    </lineage>
</organism>
<dbReference type="AlphaFoldDB" id="A0A0A9AHI0"/>
<dbReference type="EMBL" id="GBRH01248552">
    <property type="protein sequence ID" value="JAD49343.1"/>
    <property type="molecule type" value="Transcribed_RNA"/>
</dbReference>
<sequence length="26" mass="2845">MLPYIISFAILENKKSPGSPVVSIKL</sequence>